<dbReference type="EMBL" id="ANAH02000010">
    <property type="protein sequence ID" value="EPX61396.1"/>
    <property type="molecule type" value="Genomic_DNA"/>
</dbReference>
<feature type="transmembrane region" description="Helical" evidence="1">
    <location>
        <begin position="203"/>
        <end position="223"/>
    </location>
</feature>
<evidence type="ECO:0000313" key="4">
    <source>
        <dbReference type="Proteomes" id="UP000011682"/>
    </source>
</evidence>
<proteinExistence type="predicted"/>
<keyword evidence="1" id="KW-1133">Transmembrane helix</keyword>
<protein>
    <recommendedName>
        <fullName evidence="2">Heparan-alpha-glucosaminide N-acetyltransferase catalytic domain-containing protein</fullName>
    </recommendedName>
</protein>
<feature type="transmembrane region" description="Helical" evidence="1">
    <location>
        <begin position="292"/>
        <end position="311"/>
    </location>
</feature>
<feature type="transmembrane region" description="Helical" evidence="1">
    <location>
        <begin position="129"/>
        <end position="151"/>
    </location>
</feature>
<evidence type="ECO:0000259" key="2">
    <source>
        <dbReference type="Pfam" id="PF07786"/>
    </source>
</evidence>
<gene>
    <name evidence="3" type="ORF">D187_001179</name>
</gene>
<feature type="transmembrane region" description="Helical" evidence="1">
    <location>
        <begin position="317"/>
        <end position="338"/>
    </location>
</feature>
<name>S9PEA5_CYSF2</name>
<dbReference type="PANTHER" id="PTHR40407:SF1">
    <property type="entry name" value="HEPARAN-ALPHA-GLUCOSAMINIDE N-ACETYLTRANSFERASE CATALYTIC DOMAIN-CONTAINING PROTEIN"/>
    <property type="match status" value="1"/>
</dbReference>
<dbReference type="Proteomes" id="UP000011682">
    <property type="component" value="Unassembled WGS sequence"/>
</dbReference>
<dbReference type="Pfam" id="PF07786">
    <property type="entry name" value="HGSNAT_cat"/>
    <property type="match status" value="1"/>
</dbReference>
<feature type="domain" description="Heparan-alpha-glucosaminide N-acetyltransferase catalytic" evidence="2">
    <location>
        <begin position="36"/>
        <end position="198"/>
    </location>
</feature>
<dbReference type="InterPro" id="IPR012429">
    <property type="entry name" value="HGSNAT_cat"/>
</dbReference>
<accession>S9PEA5</accession>
<feature type="transmembrane region" description="Helical" evidence="1">
    <location>
        <begin position="171"/>
        <end position="191"/>
    </location>
</feature>
<feature type="transmembrane region" description="Helical" evidence="1">
    <location>
        <begin position="41"/>
        <end position="62"/>
    </location>
</feature>
<feature type="transmembrane region" description="Helical" evidence="1">
    <location>
        <begin position="83"/>
        <end position="99"/>
    </location>
</feature>
<dbReference type="PANTHER" id="PTHR40407">
    <property type="entry name" value="MEMBRANE PROTEIN-LIKE PROTEIN"/>
    <property type="match status" value="1"/>
</dbReference>
<evidence type="ECO:0000256" key="1">
    <source>
        <dbReference type="SAM" id="Phobius"/>
    </source>
</evidence>
<keyword evidence="4" id="KW-1185">Reference proteome</keyword>
<feature type="transmembrane region" description="Helical" evidence="1">
    <location>
        <begin position="251"/>
        <end position="271"/>
    </location>
</feature>
<dbReference type="eggNOG" id="COG3503">
    <property type="taxonomic scope" value="Bacteria"/>
</dbReference>
<dbReference type="AlphaFoldDB" id="S9PEA5"/>
<comment type="caution">
    <text evidence="3">The sequence shown here is derived from an EMBL/GenBank/DDBJ whole genome shotgun (WGS) entry which is preliminary data.</text>
</comment>
<keyword evidence="1" id="KW-0812">Transmembrane</keyword>
<reference evidence="3" key="1">
    <citation type="submission" date="2013-05" db="EMBL/GenBank/DDBJ databases">
        <title>Genome assembly of Cystobacter fuscus DSM 2262.</title>
        <authorList>
            <person name="Sharma G."/>
            <person name="Khatri I."/>
            <person name="Kaur C."/>
            <person name="Mayilraj S."/>
            <person name="Subramanian S."/>
        </authorList>
    </citation>
    <scope>NUCLEOTIDE SEQUENCE [LARGE SCALE GENOMIC DNA]</scope>
    <source>
        <strain evidence="3">DSM 2262</strain>
    </source>
</reference>
<keyword evidence="1" id="KW-0472">Membrane</keyword>
<sequence>MVLMTLDHASGAFNAGRVAADGVSRWKVGSALPAEQFLTRWVTHLCAPTFVFLAGTALALSLHRRLAEGESPRGLDGFHLRRGLFIALLDPLWMSWILLAWGRWLLQVMYVLGVGTMCMVALRRLSARTLVGLGLLLIAGNEWISGVLTHGGSPSVPVALLFNVGYFEQNHFIIGYPLVPWLGMMCLGYAFGRRLLASRAGVARLLGASGVASLGLFLLVRGLNGYGNERLYREGDALLQWLHVSKYPPSLAYAALELGLMALLLAGFWWVQERWGEVKVLAPLRLLGQTALFFYLLHVHLLYGAAILLGVKKQLGLGATYGAAMAALGVLSVACAGYRRYKAAHPQGWTRYV</sequence>
<organism evidence="3 4">
    <name type="scientific">Cystobacter fuscus (strain ATCC 25194 / DSM 2262 / NBRC 100088 / M29)</name>
    <dbReference type="NCBI Taxonomy" id="1242864"/>
    <lineage>
        <taxon>Bacteria</taxon>
        <taxon>Pseudomonadati</taxon>
        <taxon>Myxococcota</taxon>
        <taxon>Myxococcia</taxon>
        <taxon>Myxococcales</taxon>
        <taxon>Cystobacterineae</taxon>
        <taxon>Archangiaceae</taxon>
        <taxon>Cystobacter</taxon>
    </lineage>
</organism>
<evidence type="ECO:0000313" key="3">
    <source>
        <dbReference type="EMBL" id="EPX61396.1"/>
    </source>
</evidence>
<feature type="transmembrane region" description="Helical" evidence="1">
    <location>
        <begin position="105"/>
        <end position="122"/>
    </location>
</feature>